<dbReference type="EMBL" id="JABVXQ010000005">
    <property type="protein sequence ID" value="KAF6109720.1"/>
    <property type="molecule type" value="Genomic_DNA"/>
</dbReference>
<name>A0A834E6L0_9CHIR</name>
<comment type="caution">
    <text evidence="1">The sequence shown here is derived from an EMBL/GenBank/DDBJ whole genome shotgun (WGS) entry which is preliminary data.</text>
</comment>
<evidence type="ECO:0000313" key="1">
    <source>
        <dbReference type="EMBL" id="KAF6109720.1"/>
    </source>
</evidence>
<gene>
    <name evidence="1" type="ORF">HJG60_010935</name>
</gene>
<accession>A0A834E6L0</accession>
<proteinExistence type="predicted"/>
<dbReference type="AlphaFoldDB" id="A0A834E6L0"/>
<reference evidence="1 2" key="1">
    <citation type="journal article" date="2020" name="Nature">
        <title>Six reference-quality genomes reveal evolution of bat adaptations.</title>
        <authorList>
            <person name="Jebb D."/>
            <person name="Huang Z."/>
            <person name="Pippel M."/>
            <person name="Hughes G.M."/>
            <person name="Lavrichenko K."/>
            <person name="Devanna P."/>
            <person name="Winkler S."/>
            <person name="Jermiin L.S."/>
            <person name="Skirmuntt E.C."/>
            <person name="Katzourakis A."/>
            <person name="Burkitt-Gray L."/>
            <person name="Ray D.A."/>
            <person name="Sullivan K.A.M."/>
            <person name="Roscito J.G."/>
            <person name="Kirilenko B.M."/>
            <person name="Davalos L.M."/>
            <person name="Corthals A.P."/>
            <person name="Power M.L."/>
            <person name="Jones G."/>
            <person name="Ransome R.D."/>
            <person name="Dechmann D.K.N."/>
            <person name="Locatelli A.G."/>
            <person name="Puechmaille S.J."/>
            <person name="Fedrigo O."/>
            <person name="Jarvis E.D."/>
            <person name="Hiller M."/>
            <person name="Vernes S.C."/>
            <person name="Myers E.W."/>
            <person name="Teeling E.C."/>
        </authorList>
    </citation>
    <scope>NUCLEOTIDE SEQUENCE [LARGE SCALE GENOMIC DNA]</scope>
    <source>
        <strain evidence="1">Bat1K_MPI-CBG_1</strain>
    </source>
</reference>
<evidence type="ECO:0000313" key="2">
    <source>
        <dbReference type="Proteomes" id="UP000664940"/>
    </source>
</evidence>
<sequence>MEWMWCSQAGISLPPLTSERTIVLPLFYPAYIRMEKSLTLESFALGSHSRSICSQILGCLKINWEHIKMPNFQAFQFSSTWPGSQKAKPKAKAYILPLYGELESQRSTRRAKGMRKGRKEYQIGACY</sequence>
<organism evidence="1 2">
    <name type="scientific">Phyllostomus discolor</name>
    <name type="common">pale spear-nosed bat</name>
    <dbReference type="NCBI Taxonomy" id="89673"/>
    <lineage>
        <taxon>Eukaryota</taxon>
        <taxon>Metazoa</taxon>
        <taxon>Chordata</taxon>
        <taxon>Craniata</taxon>
        <taxon>Vertebrata</taxon>
        <taxon>Euteleostomi</taxon>
        <taxon>Mammalia</taxon>
        <taxon>Eutheria</taxon>
        <taxon>Laurasiatheria</taxon>
        <taxon>Chiroptera</taxon>
        <taxon>Yangochiroptera</taxon>
        <taxon>Phyllostomidae</taxon>
        <taxon>Phyllostominae</taxon>
        <taxon>Phyllostomus</taxon>
    </lineage>
</organism>
<dbReference type="Proteomes" id="UP000664940">
    <property type="component" value="Unassembled WGS sequence"/>
</dbReference>
<protein>
    <submittedName>
        <fullName evidence="1">Uncharacterized protein</fullName>
    </submittedName>
</protein>